<feature type="transmembrane region" description="Helical" evidence="2">
    <location>
        <begin position="6"/>
        <end position="25"/>
    </location>
</feature>
<keyword evidence="4" id="KW-1185">Reference proteome</keyword>
<organism evidence="3 4">
    <name type="scientific">Oceanobacillus longus</name>
    <dbReference type="NCBI Taxonomy" id="930120"/>
    <lineage>
        <taxon>Bacteria</taxon>
        <taxon>Bacillati</taxon>
        <taxon>Bacillota</taxon>
        <taxon>Bacilli</taxon>
        <taxon>Bacillales</taxon>
        <taxon>Bacillaceae</taxon>
        <taxon>Oceanobacillus</taxon>
    </lineage>
</organism>
<gene>
    <name evidence="3" type="ORF">ACFOUV_00025</name>
</gene>
<reference evidence="4" key="1">
    <citation type="journal article" date="2019" name="Int. J. Syst. Evol. Microbiol.">
        <title>The Global Catalogue of Microorganisms (GCM) 10K type strain sequencing project: providing services to taxonomists for standard genome sequencing and annotation.</title>
        <authorList>
            <consortium name="The Broad Institute Genomics Platform"/>
            <consortium name="The Broad Institute Genome Sequencing Center for Infectious Disease"/>
            <person name="Wu L."/>
            <person name="Ma J."/>
        </authorList>
    </citation>
    <scope>NUCLEOTIDE SEQUENCE [LARGE SCALE GENOMIC DNA]</scope>
    <source>
        <strain evidence="4">IBRC-M 10703</strain>
    </source>
</reference>
<keyword evidence="2" id="KW-0812">Transmembrane</keyword>
<evidence type="ECO:0000256" key="2">
    <source>
        <dbReference type="SAM" id="Phobius"/>
    </source>
</evidence>
<feature type="compositionally biased region" description="Low complexity" evidence="1">
    <location>
        <begin position="44"/>
        <end position="56"/>
    </location>
</feature>
<keyword evidence="2" id="KW-0472">Membrane</keyword>
<feature type="region of interest" description="Disordered" evidence="1">
    <location>
        <begin position="43"/>
        <end position="62"/>
    </location>
</feature>
<dbReference type="RefSeq" id="WP_379494714.1">
    <property type="nucleotide sequence ID" value="NZ_JBHSAO010000001.1"/>
</dbReference>
<dbReference type="EMBL" id="JBHSAO010000001">
    <property type="protein sequence ID" value="MFC4022196.1"/>
    <property type="molecule type" value="Genomic_DNA"/>
</dbReference>
<name>A0ABV8GTJ1_9BACI</name>
<evidence type="ECO:0008006" key="5">
    <source>
        <dbReference type="Google" id="ProtNLM"/>
    </source>
</evidence>
<sequence>MQNRNGMWLPILASVGVGAATYYSMTRNNQNLGQTVQKMMPFLGGSNNSNNSSGSMGPFGMS</sequence>
<evidence type="ECO:0000256" key="1">
    <source>
        <dbReference type="SAM" id="MobiDB-lite"/>
    </source>
</evidence>
<evidence type="ECO:0000313" key="4">
    <source>
        <dbReference type="Proteomes" id="UP001595772"/>
    </source>
</evidence>
<proteinExistence type="predicted"/>
<dbReference type="Proteomes" id="UP001595772">
    <property type="component" value="Unassembled WGS sequence"/>
</dbReference>
<protein>
    <recommendedName>
        <fullName evidence="5">Transmembrane protein</fullName>
    </recommendedName>
</protein>
<accession>A0ABV8GTJ1</accession>
<evidence type="ECO:0000313" key="3">
    <source>
        <dbReference type="EMBL" id="MFC4022196.1"/>
    </source>
</evidence>
<keyword evidence="2" id="KW-1133">Transmembrane helix</keyword>
<comment type="caution">
    <text evidence="3">The sequence shown here is derived from an EMBL/GenBank/DDBJ whole genome shotgun (WGS) entry which is preliminary data.</text>
</comment>